<dbReference type="InterPro" id="IPR023214">
    <property type="entry name" value="HAD_sf"/>
</dbReference>
<dbReference type="GO" id="GO:0008253">
    <property type="term" value="F:5'-nucleotidase activity"/>
    <property type="evidence" value="ECO:0007669"/>
    <property type="project" value="InterPro"/>
</dbReference>
<dbReference type="InterPro" id="IPR006439">
    <property type="entry name" value="HAD-SF_hydro_IA"/>
</dbReference>
<dbReference type="PANTHER" id="PTHR47478">
    <property type="match status" value="1"/>
</dbReference>
<protein>
    <submittedName>
        <fullName evidence="1">Noncanonical pyrimidine nucleotidase, YjjG family</fullName>
    </submittedName>
</protein>
<dbReference type="InterPro" id="IPR023198">
    <property type="entry name" value="PGP-like_dom2"/>
</dbReference>
<dbReference type="SUPFAM" id="SSF56784">
    <property type="entry name" value="HAD-like"/>
    <property type="match status" value="1"/>
</dbReference>
<dbReference type="Gene3D" id="1.10.150.240">
    <property type="entry name" value="Putative phosphatase, domain 2"/>
    <property type="match status" value="1"/>
</dbReference>
<dbReference type="EMBL" id="CP018145">
    <property type="protein sequence ID" value="ASJ54023.1"/>
    <property type="molecule type" value="Genomic_DNA"/>
</dbReference>
<dbReference type="SFLD" id="SFLDS00003">
    <property type="entry name" value="Haloacid_Dehalogenase"/>
    <property type="match status" value="1"/>
</dbReference>
<dbReference type="NCBIfam" id="TIGR01549">
    <property type="entry name" value="HAD-SF-IA-v1"/>
    <property type="match status" value="1"/>
</dbReference>
<dbReference type="Pfam" id="PF00702">
    <property type="entry name" value="Hydrolase"/>
    <property type="match status" value="1"/>
</dbReference>
<dbReference type="InterPro" id="IPR052550">
    <property type="entry name" value="Pyrimidine_5'-ntase_YjjG"/>
</dbReference>
<dbReference type="RefSeq" id="WP_088907812.1">
    <property type="nucleotide sequence ID" value="NZ_CP018145.1"/>
</dbReference>
<evidence type="ECO:0000313" key="2">
    <source>
        <dbReference type="Proteomes" id="UP000197781"/>
    </source>
</evidence>
<accession>A0A220MGE0</accession>
<dbReference type="Proteomes" id="UP000197781">
    <property type="component" value="Chromosome"/>
</dbReference>
<dbReference type="CDD" id="cd04305">
    <property type="entry name" value="HAD_Neu5Ac-Pase_like"/>
    <property type="match status" value="1"/>
</dbReference>
<dbReference type="PANTHER" id="PTHR47478:SF1">
    <property type="entry name" value="PYRIMIDINE 5'-NUCLEOTIDASE YJJG"/>
    <property type="match status" value="1"/>
</dbReference>
<evidence type="ECO:0000313" key="1">
    <source>
        <dbReference type="EMBL" id="ASJ54023.1"/>
    </source>
</evidence>
<dbReference type="KEGG" id="bfm:BP422_11000"/>
<dbReference type="PRINTS" id="PR00413">
    <property type="entry name" value="HADHALOGNASE"/>
</dbReference>
<organism evidence="1 2">
    <name type="scientific">Brevibacillus formosus</name>
    <dbReference type="NCBI Taxonomy" id="54913"/>
    <lineage>
        <taxon>Bacteria</taxon>
        <taxon>Bacillati</taxon>
        <taxon>Bacillota</taxon>
        <taxon>Bacilli</taxon>
        <taxon>Bacillales</taxon>
        <taxon>Paenibacillaceae</taxon>
        <taxon>Brevibacillus</taxon>
    </lineage>
</organism>
<dbReference type="InterPro" id="IPR011951">
    <property type="entry name" value="HAD-SF_hydro_IA_YjjG/PynA"/>
</dbReference>
<name>A0A220MGE0_9BACL</name>
<sequence length="233" mass="26240">MRYQVILFDVDDTLLDFKTTEENALQKTFAQFGLATGSFDYRATYKEISKGLWEDLEKGRITLAELGVERFRRLFKAVQLDVDAEAFGSAYLESLGKEVHLVPGAVELCNSLEDCRLVIITNGFASVQTARIAASPLCNAFEHLIISEEVGYKKPDREIFEYAFAKLQWTEKANVLMVGDSLTSDIQGGANYGIDTCWFNPLGKENQTSIQPTYEIRELSELQEIVRKGNVNL</sequence>
<dbReference type="SFLD" id="SFLDG01135">
    <property type="entry name" value="C1.5.6:_HAD__Beta-PGM__Phospha"/>
    <property type="match status" value="1"/>
</dbReference>
<gene>
    <name evidence="1" type="ORF">BP422_11000</name>
</gene>
<proteinExistence type="predicted"/>
<dbReference type="SFLD" id="SFLDG01129">
    <property type="entry name" value="C1.5:_HAD__Beta-PGM__Phosphata"/>
    <property type="match status" value="1"/>
</dbReference>
<dbReference type="Gene3D" id="3.40.50.1000">
    <property type="entry name" value="HAD superfamily/HAD-like"/>
    <property type="match status" value="1"/>
</dbReference>
<dbReference type="NCBIfam" id="NF006976">
    <property type="entry name" value="PRK09449.1"/>
    <property type="match status" value="1"/>
</dbReference>
<dbReference type="AlphaFoldDB" id="A0A220MGE0"/>
<dbReference type="InterPro" id="IPR036412">
    <property type="entry name" value="HAD-like_sf"/>
</dbReference>
<reference evidence="1 2" key="1">
    <citation type="submission" date="2016-11" db="EMBL/GenBank/DDBJ databases">
        <authorList>
            <person name="Jaros S."/>
            <person name="Januszkiewicz K."/>
            <person name="Wedrychowicz H."/>
        </authorList>
    </citation>
    <scope>NUCLEOTIDE SEQUENCE [LARGE SCALE GENOMIC DNA]</scope>
    <source>
        <strain evidence="1 2">NF2</strain>
    </source>
</reference>
<dbReference type="NCBIfam" id="TIGR02254">
    <property type="entry name" value="YjjG_YfnB"/>
    <property type="match status" value="1"/>
</dbReference>